<gene>
    <name evidence="6" type="ORF">MAR_010566</name>
</gene>
<evidence type="ECO:0000313" key="6">
    <source>
        <dbReference type="EMBL" id="WAR04008.1"/>
    </source>
</evidence>
<keyword evidence="1 3" id="KW-0378">Hydrolase</keyword>
<sequence>NKLKNFCYFTNWSPSLANFEARFDVENINATLCSHLIYAFANIDVVELKIVKSEIGDDNGSLTNKQGRYFEFNKLKIRNSELVTLLSISGTNGKGWFQVVASETSMQTFAQNVAIFLRDRDFDGIDLDWEYPLELYRNKFTQLLQYSVFTITIDSACATALQVFRRQFENEAMQTSKPRLLISIAVGVSEYTISKSYNIPQISRFETLYRNMFTEYGNGGLSDVLYCFPLHTKYR</sequence>
<dbReference type="Pfam" id="PF00704">
    <property type="entry name" value="Glyco_hydro_18"/>
    <property type="match status" value="1"/>
</dbReference>
<feature type="domain" description="GH18" evidence="5">
    <location>
        <begin position="3"/>
        <end position="235"/>
    </location>
</feature>
<organism evidence="6 7">
    <name type="scientific">Mya arenaria</name>
    <name type="common">Soft-shell clam</name>
    <dbReference type="NCBI Taxonomy" id="6604"/>
    <lineage>
        <taxon>Eukaryota</taxon>
        <taxon>Metazoa</taxon>
        <taxon>Spiralia</taxon>
        <taxon>Lophotrochozoa</taxon>
        <taxon>Mollusca</taxon>
        <taxon>Bivalvia</taxon>
        <taxon>Autobranchia</taxon>
        <taxon>Heteroconchia</taxon>
        <taxon>Euheterodonta</taxon>
        <taxon>Imparidentia</taxon>
        <taxon>Neoheterodontei</taxon>
        <taxon>Myida</taxon>
        <taxon>Myoidea</taxon>
        <taxon>Myidae</taxon>
        <taxon>Mya</taxon>
    </lineage>
</organism>
<feature type="non-terminal residue" evidence="6">
    <location>
        <position position="1"/>
    </location>
</feature>
<accession>A0ABY7E1X2</accession>
<evidence type="ECO:0000256" key="1">
    <source>
        <dbReference type="ARBA" id="ARBA00022801"/>
    </source>
</evidence>
<dbReference type="InterPro" id="IPR001579">
    <property type="entry name" value="Glyco_hydro_18_chit_AS"/>
</dbReference>
<dbReference type="SUPFAM" id="SSF51445">
    <property type="entry name" value="(Trans)glycosidases"/>
    <property type="match status" value="1"/>
</dbReference>
<comment type="similarity">
    <text evidence="4">Belongs to the glycosyl hydrolase 18 family.</text>
</comment>
<keyword evidence="2 3" id="KW-0326">Glycosidase</keyword>
<evidence type="ECO:0000256" key="2">
    <source>
        <dbReference type="ARBA" id="ARBA00023295"/>
    </source>
</evidence>
<dbReference type="InterPro" id="IPR050314">
    <property type="entry name" value="Glycosyl_Hydrlase_18"/>
</dbReference>
<proteinExistence type="inferred from homology"/>
<name>A0ABY7E1X2_MYAAR</name>
<evidence type="ECO:0000256" key="3">
    <source>
        <dbReference type="RuleBase" id="RU000489"/>
    </source>
</evidence>
<dbReference type="InterPro" id="IPR011583">
    <property type="entry name" value="Chitinase_II/V-like_cat"/>
</dbReference>
<dbReference type="Proteomes" id="UP001164746">
    <property type="component" value="Chromosome 4"/>
</dbReference>
<evidence type="ECO:0000313" key="7">
    <source>
        <dbReference type="Proteomes" id="UP001164746"/>
    </source>
</evidence>
<reference evidence="6" key="1">
    <citation type="submission" date="2022-11" db="EMBL/GenBank/DDBJ databases">
        <title>Centuries of genome instability and evolution in soft-shell clam transmissible cancer (bioRxiv).</title>
        <authorList>
            <person name="Hart S.F.M."/>
            <person name="Yonemitsu M.A."/>
            <person name="Giersch R.M."/>
            <person name="Beal B.F."/>
            <person name="Arriagada G."/>
            <person name="Davis B.W."/>
            <person name="Ostrander E.A."/>
            <person name="Goff S.P."/>
            <person name="Metzger M.J."/>
        </authorList>
    </citation>
    <scope>NUCLEOTIDE SEQUENCE</scope>
    <source>
        <strain evidence="6">MELC-2E11</strain>
        <tissue evidence="6">Siphon/mantle</tissue>
    </source>
</reference>
<evidence type="ECO:0000259" key="5">
    <source>
        <dbReference type="PROSITE" id="PS51910"/>
    </source>
</evidence>
<dbReference type="PANTHER" id="PTHR11177:SF317">
    <property type="entry name" value="CHITINASE 12-RELATED"/>
    <property type="match status" value="1"/>
</dbReference>
<dbReference type="PROSITE" id="PS01095">
    <property type="entry name" value="GH18_1"/>
    <property type="match status" value="1"/>
</dbReference>
<dbReference type="PANTHER" id="PTHR11177">
    <property type="entry name" value="CHITINASE"/>
    <property type="match status" value="1"/>
</dbReference>
<evidence type="ECO:0000256" key="4">
    <source>
        <dbReference type="RuleBase" id="RU004453"/>
    </source>
</evidence>
<protein>
    <submittedName>
        <fullName evidence="6">CHIA-like protein</fullName>
    </submittedName>
</protein>
<dbReference type="SMART" id="SM00636">
    <property type="entry name" value="Glyco_18"/>
    <property type="match status" value="1"/>
</dbReference>
<dbReference type="InterPro" id="IPR017853">
    <property type="entry name" value="GH"/>
</dbReference>
<dbReference type="InterPro" id="IPR001223">
    <property type="entry name" value="Glyco_hydro18_cat"/>
</dbReference>
<keyword evidence="7" id="KW-1185">Reference proteome</keyword>
<dbReference type="PROSITE" id="PS51910">
    <property type="entry name" value="GH18_2"/>
    <property type="match status" value="1"/>
</dbReference>
<dbReference type="EMBL" id="CP111015">
    <property type="protein sequence ID" value="WAR04008.1"/>
    <property type="molecule type" value="Genomic_DNA"/>
</dbReference>
<dbReference type="Gene3D" id="3.20.20.80">
    <property type="entry name" value="Glycosidases"/>
    <property type="match status" value="1"/>
</dbReference>